<evidence type="ECO:0000256" key="1">
    <source>
        <dbReference type="ARBA" id="ARBA00009617"/>
    </source>
</evidence>
<keyword evidence="2" id="KW-1133">Transmembrane helix</keyword>
<feature type="transmembrane region" description="Helical" evidence="2">
    <location>
        <begin position="21"/>
        <end position="39"/>
    </location>
</feature>
<dbReference type="NCBIfam" id="TIGR00792">
    <property type="entry name" value="gph"/>
    <property type="match status" value="1"/>
</dbReference>
<dbReference type="GO" id="GO:0015293">
    <property type="term" value="F:symporter activity"/>
    <property type="evidence" value="ECO:0007669"/>
    <property type="project" value="InterPro"/>
</dbReference>
<dbReference type="EMBL" id="JACHOA010000002">
    <property type="protein sequence ID" value="MBB4612855.1"/>
    <property type="molecule type" value="Genomic_DNA"/>
</dbReference>
<dbReference type="GO" id="GO:0006814">
    <property type="term" value="P:sodium ion transport"/>
    <property type="evidence" value="ECO:0007669"/>
    <property type="project" value="InterPro"/>
</dbReference>
<keyword evidence="4" id="KW-1185">Reference proteome</keyword>
<comment type="similarity">
    <text evidence="1">Belongs to the sodium:galactoside symporter (TC 2.A.2) family.</text>
</comment>
<dbReference type="PANTHER" id="PTHR11328:SF24">
    <property type="entry name" value="MAJOR FACILITATOR SUPERFAMILY (MFS) PROFILE DOMAIN-CONTAINING PROTEIN"/>
    <property type="match status" value="1"/>
</dbReference>
<dbReference type="SUPFAM" id="SSF103473">
    <property type="entry name" value="MFS general substrate transporter"/>
    <property type="match status" value="1"/>
</dbReference>
<feature type="transmembrane region" description="Helical" evidence="2">
    <location>
        <begin position="51"/>
        <end position="71"/>
    </location>
</feature>
<evidence type="ECO:0000313" key="4">
    <source>
        <dbReference type="Proteomes" id="UP000538566"/>
    </source>
</evidence>
<dbReference type="AlphaFoldDB" id="A0A7W7AAU7"/>
<accession>A0A7W7AAU7</accession>
<feature type="transmembrane region" description="Helical" evidence="2">
    <location>
        <begin position="331"/>
        <end position="350"/>
    </location>
</feature>
<evidence type="ECO:0000313" key="3">
    <source>
        <dbReference type="EMBL" id="MBB4612855.1"/>
    </source>
</evidence>
<proteinExistence type="inferred from homology"/>
<dbReference type="Proteomes" id="UP000538566">
    <property type="component" value="Unassembled WGS sequence"/>
</dbReference>
<dbReference type="PANTHER" id="PTHR11328">
    <property type="entry name" value="MAJOR FACILITATOR SUPERFAMILY DOMAIN-CONTAINING PROTEIN"/>
    <property type="match status" value="1"/>
</dbReference>
<feature type="transmembrane region" description="Helical" evidence="2">
    <location>
        <begin position="370"/>
        <end position="391"/>
    </location>
</feature>
<dbReference type="GO" id="GO:0005886">
    <property type="term" value="C:plasma membrane"/>
    <property type="evidence" value="ECO:0007669"/>
    <property type="project" value="TreeGrafter"/>
</dbReference>
<feature type="transmembrane region" description="Helical" evidence="2">
    <location>
        <begin position="302"/>
        <end position="325"/>
    </location>
</feature>
<organism evidence="3 4">
    <name type="scientific">Novosphingobium taihuense</name>
    <dbReference type="NCBI Taxonomy" id="260085"/>
    <lineage>
        <taxon>Bacteria</taxon>
        <taxon>Pseudomonadati</taxon>
        <taxon>Pseudomonadota</taxon>
        <taxon>Alphaproteobacteria</taxon>
        <taxon>Sphingomonadales</taxon>
        <taxon>Sphingomonadaceae</taxon>
        <taxon>Novosphingobium</taxon>
    </lineage>
</organism>
<dbReference type="Pfam" id="PF13347">
    <property type="entry name" value="MFS_2"/>
    <property type="match status" value="1"/>
</dbReference>
<dbReference type="RefSeq" id="WP_144907510.1">
    <property type="nucleotide sequence ID" value="NZ_JACHOA010000002.1"/>
</dbReference>
<reference evidence="3 4" key="1">
    <citation type="submission" date="2020-08" db="EMBL/GenBank/DDBJ databases">
        <title>Genomic Encyclopedia of Type Strains, Phase IV (KMG-IV): sequencing the most valuable type-strain genomes for metagenomic binning, comparative biology and taxonomic classification.</title>
        <authorList>
            <person name="Goeker M."/>
        </authorList>
    </citation>
    <scope>NUCLEOTIDE SEQUENCE [LARGE SCALE GENOMIC DNA]</scope>
    <source>
        <strain evidence="3 4">DSM 17507</strain>
    </source>
</reference>
<dbReference type="InterPro" id="IPR036259">
    <property type="entry name" value="MFS_trans_sf"/>
</dbReference>
<feature type="transmembrane region" description="Helical" evidence="2">
    <location>
        <begin position="83"/>
        <end position="102"/>
    </location>
</feature>
<feature type="transmembrane region" description="Helical" evidence="2">
    <location>
        <begin position="411"/>
        <end position="433"/>
    </location>
</feature>
<dbReference type="InterPro" id="IPR039672">
    <property type="entry name" value="MFS_2"/>
</dbReference>
<dbReference type="OrthoDB" id="9764596at2"/>
<dbReference type="GO" id="GO:0008643">
    <property type="term" value="P:carbohydrate transport"/>
    <property type="evidence" value="ECO:0007669"/>
    <property type="project" value="InterPro"/>
</dbReference>
<feature type="transmembrane region" description="Helical" evidence="2">
    <location>
        <begin position="183"/>
        <end position="204"/>
    </location>
</feature>
<dbReference type="Gene3D" id="1.20.1250.20">
    <property type="entry name" value="MFS general substrate transporter like domains"/>
    <property type="match status" value="2"/>
</dbReference>
<keyword evidence="2" id="KW-0812">Transmembrane</keyword>
<dbReference type="CDD" id="cd17332">
    <property type="entry name" value="MFS_MelB_like"/>
    <property type="match status" value="1"/>
</dbReference>
<protein>
    <submittedName>
        <fullName evidence="3">GPH family glycoside/pentoside/hexuronide:cation symporter</fullName>
    </submittedName>
</protein>
<sequence>MSHSTGRMSLPRKLGYAVGNFGLNIYWQSLTYFLLYFYTDVVGLSGATAGAIYMVASMFDAAIDPVAGVLMDRTRTRWGRYRPWIAIGAVPLALSFMLLYLSPSLEGSLLVVAVTASHLLFRICYTTVAVPFNSLTARITQDQAERTQLTALNVLFASAAGSVVALLTQPLVQLAGGAQNNGFFWAATLGGVVATAIFAFVAMVTREPAEQEESEGSLSLTVGVDRAALGTVFKNRAFLLLVSGLLFATFNTTVLSKSMIYYFKYVVGDESASRGALTFATTAAFVLVPIWATLGRFFGKRAVWLLAVAVGLVGAAFLGLVQPVASLTTTAAFAIMQTGTVGIAVAYWALLPDTVEYGEWAGGVRLESFLFGLFMFVQKMGLGAAAGLFGFCLSQLGYDPGSPNGGGLGPALPSMIAILCGLSLASSGTCAFFSPLRKGVHEDIVAEVRRRRAA</sequence>
<name>A0A7W7AAU7_9SPHN</name>
<keyword evidence="2" id="KW-0472">Membrane</keyword>
<comment type="caution">
    <text evidence="3">The sequence shown here is derived from an EMBL/GenBank/DDBJ whole genome shotgun (WGS) entry which is preliminary data.</text>
</comment>
<feature type="transmembrane region" description="Helical" evidence="2">
    <location>
        <begin position="275"/>
        <end position="295"/>
    </location>
</feature>
<feature type="transmembrane region" description="Helical" evidence="2">
    <location>
        <begin position="238"/>
        <end position="263"/>
    </location>
</feature>
<evidence type="ECO:0000256" key="2">
    <source>
        <dbReference type="SAM" id="Phobius"/>
    </source>
</evidence>
<feature type="transmembrane region" description="Helical" evidence="2">
    <location>
        <begin position="108"/>
        <end position="130"/>
    </location>
</feature>
<dbReference type="InterPro" id="IPR001927">
    <property type="entry name" value="Na/Gal_symport"/>
</dbReference>
<feature type="transmembrane region" description="Helical" evidence="2">
    <location>
        <begin position="151"/>
        <end position="171"/>
    </location>
</feature>
<gene>
    <name evidence="3" type="ORF">GGR37_001114</name>
</gene>